<keyword evidence="3 7" id="KW-1134">Transmembrane beta strand</keyword>
<evidence type="ECO:0000256" key="3">
    <source>
        <dbReference type="ARBA" id="ARBA00022452"/>
    </source>
</evidence>
<evidence type="ECO:0000256" key="5">
    <source>
        <dbReference type="ARBA" id="ARBA00023136"/>
    </source>
</evidence>
<dbReference type="PROSITE" id="PS01156">
    <property type="entry name" value="TONB_DEPENDENT_REC_2"/>
    <property type="match status" value="1"/>
</dbReference>
<evidence type="ECO:0000256" key="2">
    <source>
        <dbReference type="ARBA" id="ARBA00022448"/>
    </source>
</evidence>
<gene>
    <name evidence="9" type="ORF">ACR52_22780</name>
</gene>
<comment type="caution">
    <text evidence="9">The sequence shown here is derived from an EMBL/GenBank/DDBJ whole genome shotgun (WGS) entry which is preliminary data.</text>
</comment>
<name>A0A0J8FSZ5_9PSED</name>
<reference evidence="9 10" key="1">
    <citation type="submission" date="2015-06" db="EMBL/GenBank/DDBJ databases">
        <title>Draft genome sequence of an Antarctic Pseudomonas sp. strain KG01 with full potential for biotechnological applications.</title>
        <authorList>
            <person name="Pavlov M.S."/>
            <person name="Lira F."/>
            <person name="Martinez J.L."/>
            <person name="Marshall S.H."/>
        </authorList>
    </citation>
    <scope>NUCLEOTIDE SEQUENCE [LARGE SCALE GENOMIC DNA]</scope>
    <source>
        <strain evidence="9 10">KG01</strain>
    </source>
</reference>
<evidence type="ECO:0000313" key="10">
    <source>
        <dbReference type="Proteomes" id="UP000037551"/>
    </source>
</evidence>
<dbReference type="PROSITE" id="PS52016">
    <property type="entry name" value="TONB_DEPENDENT_REC_3"/>
    <property type="match status" value="1"/>
</dbReference>
<dbReference type="PATRIC" id="fig|1674920.3.peg.2973"/>
<keyword evidence="6 7" id="KW-0998">Cell outer membrane</keyword>
<dbReference type="InterPro" id="IPR036942">
    <property type="entry name" value="Beta-barrel_TonB_sf"/>
</dbReference>
<dbReference type="EMBL" id="LFMW01000017">
    <property type="protein sequence ID" value="KMT53360.1"/>
    <property type="molecule type" value="Genomic_DNA"/>
</dbReference>
<feature type="short sequence motif" description="TonB C-terminal box" evidence="8">
    <location>
        <begin position="45"/>
        <end position="62"/>
    </location>
</feature>
<dbReference type="STRING" id="1674920.ACR52_22780"/>
<evidence type="ECO:0000256" key="7">
    <source>
        <dbReference type="PROSITE-ProRule" id="PRU01360"/>
    </source>
</evidence>
<organism evidence="9 10">
    <name type="scientific">Pseudomonas fildesensis</name>
    <dbReference type="NCBI Taxonomy" id="1674920"/>
    <lineage>
        <taxon>Bacteria</taxon>
        <taxon>Pseudomonadati</taxon>
        <taxon>Pseudomonadota</taxon>
        <taxon>Gammaproteobacteria</taxon>
        <taxon>Pseudomonadales</taxon>
        <taxon>Pseudomonadaceae</taxon>
        <taxon>Pseudomonas</taxon>
    </lineage>
</organism>
<comment type="similarity">
    <text evidence="7">Belongs to the TonB-dependent receptor family.</text>
</comment>
<keyword evidence="4 7" id="KW-0812">Transmembrane</keyword>
<keyword evidence="5 7" id="KW-0472">Membrane</keyword>
<evidence type="ECO:0000256" key="1">
    <source>
        <dbReference type="ARBA" id="ARBA00004571"/>
    </source>
</evidence>
<keyword evidence="2 7" id="KW-0813">Transport</keyword>
<dbReference type="InterPro" id="IPR010917">
    <property type="entry name" value="TonB_rcpt_CS"/>
</dbReference>
<dbReference type="AlphaFoldDB" id="A0A0J8FSZ5"/>
<comment type="subcellular location">
    <subcellularLocation>
        <location evidence="1 7">Cell outer membrane</location>
        <topology evidence="1 7">Multi-pass membrane protein</topology>
    </subcellularLocation>
</comment>
<proteinExistence type="inferred from homology"/>
<dbReference type="Proteomes" id="UP000037551">
    <property type="component" value="Unassembled WGS sequence"/>
</dbReference>
<evidence type="ECO:0008006" key="11">
    <source>
        <dbReference type="Google" id="ProtNLM"/>
    </source>
</evidence>
<accession>A0A0J8FSZ5</accession>
<sequence>MRRLRNRQQAEDLAHYDLSNPKLGVGVKDVFDQQHYTRSSDNNAGLYLGEPRTFFVQASVRF</sequence>
<evidence type="ECO:0000256" key="4">
    <source>
        <dbReference type="ARBA" id="ARBA00022692"/>
    </source>
</evidence>
<protein>
    <recommendedName>
        <fullName evidence="11">TonB-dependent receptor-like beta-barrel domain-containing protein</fullName>
    </recommendedName>
</protein>
<dbReference type="SUPFAM" id="SSF56935">
    <property type="entry name" value="Porins"/>
    <property type="match status" value="1"/>
</dbReference>
<dbReference type="Gene3D" id="2.40.170.20">
    <property type="entry name" value="TonB-dependent receptor, beta-barrel domain"/>
    <property type="match status" value="1"/>
</dbReference>
<dbReference type="InterPro" id="IPR039426">
    <property type="entry name" value="TonB-dep_rcpt-like"/>
</dbReference>
<evidence type="ECO:0000256" key="6">
    <source>
        <dbReference type="ARBA" id="ARBA00023237"/>
    </source>
</evidence>
<evidence type="ECO:0000256" key="8">
    <source>
        <dbReference type="PROSITE-ProRule" id="PRU10144"/>
    </source>
</evidence>
<dbReference type="GO" id="GO:0009279">
    <property type="term" value="C:cell outer membrane"/>
    <property type="evidence" value="ECO:0007669"/>
    <property type="project" value="UniProtKB-SubCell"/>
</dbReference>
<keyword evidence="10" id="KW-1185">Reference proteome</keyword>
<evidence type="ECO:0000313" key="9">
    <source>
        <dbReference type="EMBL" id="KMT53360.1"/>
    </source>
</evidence>